<name>A0ABU6DHI6_9BACL</name>
<dbReference type="Pfam" id="PF04245">
    <property type="entry name" value="NA37"/>
    <property type="match status" value="1"/>
</dbReference>
<accession>A0ABU6DHI6</accession>
<organism evidence="1 2">
    <name type="scientific">Paenibacillus chondroitinus</name>
    <dbReference type="NCBI Taxonomy" id="59842"/>
    <lineage>
        <taxon>Bacteria</taxon>
        <taxon>Bacillati</taxon>
        <taxon>Bacillota</taxon>
        <taxon>Bacilli</taxon>
        <taxon>Bacillales</taxon>
        <taxon>Paenibacillaceae</taxon>
        <taxon>Paenibacillus</taxon>
    </lineage>
</organism>
<evidence type="ECO:0000313" key="1">
    <source>
        <dbReference type="EMBL" id="MEB4797213.1"/>
    </source>
</evidence>
<proteinExistence type="predicted"/>
<evidence type="ECO:0000313" key="2">
    <source>
        <dbReference type="Proteomes" id="UP001355653"/>
    </source>
</evidence>
<reference evidence="1 2" key="1">
    <citation type="submission" date="2023-03" db="EMBL/GenBank/DDBJ databases">
        <title>Bacillus Genome Sequencing.</title>
        <authorList>
            <person name="Dunlap C."/>
        </authorList>
    </citation>
    <scope>NUCLEOTIDE SEQUENCE [LARGE SCALE GENOMIC DNA]</scope>
    <source>
        <strain evidence="1 2">NRS-1351</strain>
    </source>
</reference>
<dbReference type="EMBL" id="JAROBY010000045">
    <property type="protein sequence ID" value="MEB4797213.1"/>
    <property type="molecule type" value="Genomic_DNA"/>
</dbReference>
<protein>
    <submittedName>
        <fullName evidence="1">Nucleoid-associated protein</fullName>
    </submittedName>
</protein>
<dbReference type="RefSeq" id="WP_127449889.1">
    <property type="nucleotide sequence ID" value="NZ_JAROBY010000045.1"/>
</dbReference>
<dbReference type="InterPro" id="IPR007358">
    <property type="entry name" value="Nucleoid_associated_NdpA"/>
</dbReference>
<sequence length="348" mass="40176">MSYITIEKMIAHDLNLGNAAPLFFPQVINLADTEVTNFFSKHIENALKTKQIRMCTFTYENASVLVDTIEISNDVTNDKLFVDNTINMTQSLFNNMSGAASNGALIFILYIDSRTDNRYLAILKMDPNKAIRLDRSTFSFTVQKDILPSVNERLHKCAFIKVDNNLWNEEVHLRVLDKQQNTGEISKYFLSNFLEAKIFVDDKVMTELVDSTIIDFAVEEGMLSTTAEKLDFVTKVDRLLFSGKVVDLDRDLESLFETYVHGEADLRQKIDRYKDKLLEKRENLHFIFTADKKPTVAVYADEDNDIKIQFPIRYNNNKVKLDYEFEDNGTKTTVIRIVGVELKEKFKH</sequence>
<comment type="caution">
    <text evidence="1">The sequence shown here is derived from an EMBL/GenBank/DDBJ whole genome shotgun (WGS) entry which is preliminary data.</text>
</comment>
<gene>
    <name evidence="1" type="ORF">P5G65_25230</name>
</gene>
<keyword evidence="2" id="KW-1185">Reference proteome</keyword>
<dbReference type="Proteomes" id="UP001355653">
    <property type="component" value="Unassembled WGS sequence"/>
</dbReference>